<reference evidence="2" key="1">
    <citation type="submission" date="2022-11" db="UniProtKB">
        <authorList>
            <consortium name="WormBaseParasite"/>
        </authorList>
    </citation>
    <scope>IDENTIFICATION</scope>
</reference>
<evidence type="ECO:0000313" key="2">
    <source>
        <dbReference type="WBParaSite" id="JU765_v2.g2680.t1"/>
    </source>
</evidence>
<dbReference type="Proteomes" id="UP000887576">
    <property type="component" value="Unplaced"/>
</dbReference>
<dbReference type="WBParaSite" id="JU765_v2.g2680.t1">
    <property type="protein sequence ID" value="JU765_v2.g2680.t1"/>
    <property type="gene ID" value="JU765_v2.g2680"/>
</dbReference>
<evidence type="ECO:0000313" key="1">
    <source>
        <dbReference type="Proteomes" id="UP000887576"/>
    </source>
</evidence>
<organism evidence="1 2">
    <name type="scientific">Panagrolaimus sp. JU765</name>
    <dbReference type="NCBI Taxonomy" id="591449"/>
    <lineage>
        <taxon>Eukaryota</taxon>
        <taxon>Metazoa</taxon>
        <taxon>Ecdysozoa</taxon>
        <taxon>Nematoda</taxon>
        <taxon>Chromadorea</taxon>
        <taxon>Rhabditida</taxon>
        <taxon>Tylenchina</taxon>
        <taxon>Panagrolaimomorpha</taxon>
        <taxon>Panagrolaimoidea</taxon>
        <taxon>Panagrolaimidae</taxon>
        <taxon>Panagrolaimus</taxon>
    </lineage>
</organism>
<accession>A0AC34R2C8</accession>
<protein>
    <submittedName>
        <fullName evidence="2">Uncharacterized protein</fullName>
    </submittedName>
</protein>
<proteinExistence type="predicted"/>
<sequence length="491" mass="56394">MQIQSTDENCKWNRKIANYPGFEPVFLYYDGSVRPISDELDIVEALESVSPVVDYQTVVKHLKEEIHLLKNQITNLKRKNKKLLDAKYHLRAKLTNTIKKNLTKKERHEDKHKNMIQTNENKKEYTTEFMMLCVRLSINANIADSKISVVLQEVSKFIKKTFTSLPDPITVARWVRGFALLAAEQTDEYTNNVDCLTVHSDESNLKGKKLQIYVYEKLNEDGNLEQQILDLVQVKDKSAKESVSAFVNSVKENIAPLKTLTDDEKEKLFVPLLTSIKNLASDQASTQIAFNRMINELKIMLTAFINLNVSGPWWTEIEKNLNVLELGKYMAPIIDYLNQCRQDPSHPVKNPPPQLPDRKQKQKTFLEDLLKNIDASYIMISPEIIETIVEYLNKRLKDCLPGGSLTTKASEVQSSSGHNKCCEQGFAVADAIHHRAPSMSSDRLAVLVKAKKNSTLAWYDRKNTEQKIDLGRKIRGKRHQYFKREAEKKRD</sequence>
<name>A0AC34R2C8_9BILA</name>